<evidence type="ECO:0000313" key="2">
    <source>
        <dbReference type="Proteomes" id="UP000789860"/>
    </source>
</evidence>
<comment type="caution">
    <text evidence="1">The sequence shown here is derived from an EMBL/GenBank/DDBJ whole genome shotgun (WGS) entry which is preliminary data.</text>
</comment>
<keyword evidence="2" id="KW-1185">Reference proteome</keyword>
<dbReference type="EMBL" id="CAJVPM010007433">
    <property type="protein sequence ID" value="CAG8545774.1"/>
    <property type="molecule type" value="Genomic_DNA"/>
</dbReference>
<proteinExistence type="predicted"/>
<sequence length="43" mass="4801">TLIIPFPTPRLATIAQLVLNVDKELKSDQVKRIISTNDVNLIV</sequence>
<name>A0ACA9LWE6_9GLOM</name>
<evidence type="ECO:0000313" key="1">
    <source>
        <dbReference type="EMBL" id="CAG8545774.1"/>
    </source>
</evidence>
<protein>
    <submittedName>
        <fullName evidence="1">6727_t:CDS:1</fullName>
    </submittedName>
</protein>
<gene>
    <name evidence="1" type="ORF">SCALOS_LOCUS5007</name>
</gene>
<dbReference type="Proteomes" id="UP000789860">
    <property type="component" value="Unassembled WGS sequence"/>
</dbReference>
<reference evidence="1" key="1">
    <citation type="submission" date="2021-06" db="EMBL/GenBank/DDBJ databases">
        <authorList>
            <person name="Kallberg Y."/>
            <person name="Tangrot J."/>
            <person name="Rosling A."/>
        </authorList>
    </citation>
    <scope>NUCLEOTIDE SEQUENCE</scope>
    <source>
        <strain evidence="1">AU212A</strain>
    </source>
</reference>
<accession>A0ACA9LWE6</accession>
<feature type="non-terminal residue" evidence="1">
    <location>
        <position position="1"/>
    </location>
</feature>
<organism evidence="1 2">
    <name type="scientific">Scutellospora calospora</name>
    <dbReference type="NCBI Taxonomy" id="85575"/>
    <lineage>
        <taxon>Eukaryota</taxon>
        <taxon>Fungi</taxon>
        <taxon>Fungi incertae sedis</taxon>
        <taxon>Mucoromycota</taxon>
        <taxon>Glomeromycotina</taxon>
        <taxon>Glomeromycetes</taxon>
        <taxon>Diversisporales</taxon>
        <taxon>Gigasporaceae</taxon>
        <taxon>Scutellospora</taxon>
    </lineage>
</organism>